<dbReference type="Proteomes" id="UP001055219">
    <property type="component" value="Unassembled WGS sequence"/>
</dbReference>
<evidence type="ECO:0000313" key="2">
    <source>
        <dbReference type="EMBL" id="KAI6781348.1"/>
    </source>
</evidence>
<evidence type="ECO:0000256" key="1">
    <source>
        <dbReference type="SAM" id="MobiDB-lite"/>
    </source>
</evidence>
<accession>A0A9P9Y0J3</accession>
<organism evidence="2 3">
    <name type="scientific">Emericellopsis cladophorae</name>
    <dbReference type="NCBI Taxonomy" id="2686198"/>
    <lineage>
        <taxon>Eukaryota</taxon>
        <taxon>Fungi</taxon>
        <taxon>Dikarya</taxon>
        <taxon>Ascomycota</taxon>
        <taxon>Pezizomycotina</taxon>
        <taxon>Sordariomycetes</taxon>
        <taxon>Hypocreomycetidae</taxon>
        <taxon>Hypocreales</taxon>
        <taxon>Bionectriaceae</taxon>
        <taxon>Emericellopsis</taxon>
    </lineage>
</organism>
<dbReference type="RefSeq" id="XP_051362204.1">
    <property type="nucleotide sequence ID" value="XM_051506413.1"/>
</dbReference>
<feature type="region of interest" description="Disordered" evidence="1">
    <location>
        <begin position="147"/>
        <end position="287"/>
    </location>
</feature>
<feature type="region of interest" description="Disordered" evidence="1">
    <location>
        <begin position="1"/>
        <end position="32"/>
    </location>
</feature>
<comment type="caution">
    <text evidence="2">The sequence shown here is derived from an EMBL/GenBank/DDBJ whole genome shotgun (WGS) entry which is preliminary data.</text>
</comment>
<feature type="compositionally biased region" description="Low complexity" evidence="1">
    <location>
        <begin position="180"/>
        <end position="195"/>
    </location>
</feature>
<proteinExistence type="predicted"/>
<dbReference type="OrthoDB" id="5226996at2759"/>
<evidence type="ECO:0000313" key="3">
    <source>
        <dbReference type="Proteomes" id="UP001055219"/>
    </source>
</evidence>
<feature type="compositionally biased region" description="Polar residues" evidence="1">
    <location>
        <begin position="57"/>
        <end position="68"/>
    </location>
</feature>
<sequence>MAQTRHAKPPRPPSRSRFLEGSMNDRTSTAPPLQYIGASQMEIDEFAKPTLVTTIHSIDQQHEQQSPAPGTATKRGSKQLLGQVWEGVRDKFRIKRDKEPALAAAAVPPADKREPSPNDDRPTKEEIYANYQNLMASGFFASHAIQSTRQPAPGTDPVWPLPQRPTTPSTAQQHPHHLRAPPTASPVHSPASASSRGTKRAATLDDDEPIPLSNKKLRKAGSSRDIAMPKLRSSTRLAQARSFSNARTAAMELQQQQQQQQGREPNKLTKRVLKGSNPPVPVPERGASRRNFSDILTRIGPHQQPQQDDTTMTTAAPVRVLRPRRSAADHGGRVLRVKPSINEGIPGVPDIPPKFTYGEDRENDGPWRGLRRAAH</sequence>
<keyword evidence="3" id="KW-1185">Reference proteome</keyword>
<dbReference type="EMBL" id="JAGIXG020000022">
    <property type="protein sequence ID" value="KAI6781348.1"/>
    <property type="molecule type" value="Genomic_DNA"/>
</dbReference>
<dbReference type="GeneID" id="75828753"/>
<name>A0A9P9Y0J3_9HYPO</name>
<feature type="compositionally biased region" description="Polar residues" evidence="1">
    <location>
        <begin position="232"/>
        <end position="247"/>
    </location>
</feature>
<dbReference type="AlphaFoldDB" id="A0A9P9Y0J3"/>
<feature type="region of interest" description="Disordered" evidence="1">
    <location>
        <begin position="322"/>
        <end position="375"/>
    </location>
</feature>
<feature type="compositionally biased region" description="Basic and acidic residues" evidence="1">
    <location>
        <begin position="110"/>
        <end position="123"/>
    </location>
</feature>
<reference evidence="2" key="2">
    <citation type="submission" date="2022-07" db="EMBL/GenBank/DDBJ databases">
        <authorList>
            <person name="Goncalves M.F.M."/>
            <person name="Hilario S."/>
            <person name="Van De Peer Y."/>
            <person name="Esteves A.C."/>
            <person name="Alves A."/>
        </authorList>
    </citation>
    <scope>NUCLEOTIDE SEQUENCE</scope>
    <source>
        <strain evidence="2">MUM 19.33</strain>
    </source>
</reference>
<reference evidence="2" key="1">
    <citation type="journal article" date="2021" name="J Fungi (Basel)">
        <title>Genomic and Metabolomic Analyses of the Marine Fungus Emericellopsis cladophorae: Insights into Saltwater Adaptability Mechanisms and Its Biosynthetic Potential.</title>
        <authorList>
            <person name="Goncalves M.F.M."/>
            <person name="Hilario S."/>
            <person name="Van de Peer Y."/>
            <person name="Esteves A.C."/>
            <person name="Alves A."/>
        </authorList>
    </citation>
    <scope>NUCLEOTIDE SEQUENCE</scope>
    <source>
        <strain evidence="2">MUM 19.33</strain>
    </source>
</reference>
<protein>
    <submittedName>
        <fullName evidence="2">Uncharacterized protein</fullName>
    </submittedName>
</protein>
<gene>
    <name evidence="2" type="ORF">J7T54_002240</name>
</gene>
<feature type="region of interest" description="Disordered" evidence="1">
    <location>
        <begin position="57"/>
        <end position="82"/>
    </location>
</feature>
<feature type="region of interest" description="Disordered" evidence="1">
    <location>
        <begin position="96"/>
        <end position="123"/>
    </location>
</feature>